<keyword evidence="5 9" id="KW-0255">Endonuclease</keyword>
<dbReference type="InterPro" id="IPR019199">
    <property type="entry name" value="Virulence_VapD/CRISPR_Cas2"/>
</dbReference>
<dbReference type="Proteomes" id="UP000255515">
    <property type="component" value="Unassembled WGS sequence"/>
</dbReference>
<gene>
    <name evidence="9" type="primary">cas2</name>
    <name evidence="10" type="ORF">NCTC11661_01015</name>
</gene>
<dbReference type="SUPFAM" id="SSF143430">
    <property type="entry name" value="TTP0101/SSO1404-like"/>
    <property type="match status" value="1"/>
</dbReference>
<dbReference type="PANTHER" id="PTHR34405:SF1">
    <property type="entry name" value="CRISPR-ASSOCIATED ENDORIBONUCLEASE CAS2"/>
    <property type="match status" value="1"/>
</dbReference>
<proteinExistence type="inferred from homology"/>
<sequence>MRGGKPPKIPTHKNISSFNLMLMHIILVYDISGNKSVKMLKLCRRYLNWVQNSVFEGEITEAKLNQLIAQIHRIINKELDCVIIYSSRHSSWAERKVLGIEQNPIKNIL</sequence>
<dbReference type="GO" id="GO:0043571">
    <property type="term" value="P:maintenance of CRISPR repeat elements"/>
    <property type="evidence" value="ECO:0007669"/>
    <property type="project" value="UniProtKB-UniRule"/>
</dbReference>
<evidence type="ECO:0000256" key="6">
    <source>
        <dbReference type="ARBA" id="ARBA00022801"/>
    </source>
</evidence>
<keyword evidence="3 9" id="KW-0540">Nuclease</keyword>
<dbReference type="GO" id="GO:0016787">
    <property type="term" value="F:hydrolase activity"/>
    <property type="evidence" value="ECO:0007669"/>
    <property type="project" value="UniProtKB-KW"/>
</dbReference>
<dbReference type="GO" id="GO:0004521">
    <property type="term" value="F:RNA endonuclease activity"/>
    <property type="evidence" value="ECO:0007669"/>
    <property type="project" value="InterPro"/>
</dbReference>
<evidence type="ECO:0000256" key="5">
    <source>
        <dbReference type="ARBA" id="ARBA00022759"/>
    </source>
</evidence>
<evidence type="ECO:0000256" key="1">
    <source>
        <dbReference type="ARBA" id="ARBA00001946"/>
    </source>
</evidence>
<keyword evidence="4 9" id="KW-0479">Metal-binding</keyword>
<accession>A0A376C0P5</accession>
<evidence type="ECO:0000313" key="11">
    <source>
        <dbReference type="Proteomes" id="UP000255515"/>
    </source>
</evidence>
<reference evidence="10 11" key="1">
    <citation type="submission" date="2018-06" db="EMBL/GenBank/DDBJ databases">
        <authorList>
            <consortium name="Pathogen Informatics"/>
            <person name="Doyle S."/>
        </authorList>
    </citation>
    <scope>NUCLEOTIDE SEQUENCE [LARGE SCALE GENOMIC DNA]</scope>
    <source>
        <strain evidence="10 11">NCTC11661</strain>
    </source>
</reference>
<evidence type="ECO:0000256" key="4">
    <source>
        <dbReference type="ARBA" id="ARBA00022723"/>
    </source>
</evidence>
<dbReference type="CDD" id="cd09725">
    <property type="entry name" value="Cas2_I_II_III"/>
    <property type="match status" value="1"/>
</dbReference>
<keyword evidence="8 9" id="KW-0051">Antiviral defense</keyword>
<dbReference type="EMBL" id="UFTJ01000002">
    <property type="protein sequence ID" value="SSZ55632.1"/>
    <property type="molecule type" value="Genomic_DNA"/>
</dbReference>
<dbReference type="EC" id="3.1.-.-" evidence="9"/>
<feature type="binding site" evidence="9">
    <location>
        <position position="30"/>
    </location>
    <ligand>
        <name>Mg(2+)</name>
        <dbReference type="ChEBI" id="CHEBI:18420"/>
        <note>catalytic</note>
    </ligand>
</feature>
<keyword evidence="7 9" id="KW-0460">Magnesium</keyword>
<evidence type="ECO:0000256" key="2">
    <source>
        <dbReference type="ARBA" id="ARBA00009959"/>
    </source>
</evidence>
<organism evidence="10 11">
    <name type="scientific">Bergeyella zoohelcum</name>
    <dbReference type="NCBI Taxonomy" id="1015"/>
    <lineage>
        <taxon>Bacteria</taxon>
        <taxon>Pseudomonadati</taxon>
        <taxon>Bacteroidota</taxon>
        <taxon>Flavobacteriia</taxon>
        <taxon>Flavobacteriales</taxon>
        <taxon>Weeksellaceae</taxon>
        <taxon>Bergeyella</taxon>
    </lineage>
</organism>
<dbReference type="NCBIfam" id="TIGR01573">
    <property type="entry name" value="cas2"/>
    <property type="match status" value="1"/>
</dbReference>
<evidence type="ECO:0000256" key="8">
    <source>
        <dbReference type="ARBA" id="ARBA00023118"/>
    </source>
</evidence>
<evidence type="ECO:0000256" key="3">
    <source>
        <dbReference type="ARBA" id="ARBA00022722"/>
    </source>
</evidence>
<dbReference type="Pfam" id="PF09827">
    <property type="entry name" value="CRISPR_Cas2"/>
    <property type="match status" value="1"/>
</dbReference>
<evidence type="ECO:0000313" key="10">
    <source>
        <dbReference type="EMBL" id="SSZ55632.1"/>
    </source>
</evidence>
<dbReference type="HAMAP" id="MF_01471">
    <property type="entry name" value="Cas2"/>
    <property type="match status" value="1"/>
</dbReference>
<comment type="subunit">
    <text evidence="9">Homodimer, forms a heterotetramer with a Cas1 homodimer.</text>
</comment>
<protein>
    <recommendedName>
        <fullName evidence="9">CRISPR-associated endoribonuclease Cas2</fullName>
        <ecNumber evidence="9">3.1.-.-</ecNumber>
    </recommendedName>
</protein>
<dbReference type="AlphaFoldDB" id="A0A376C0P5"/>
<evidence type="ECO:0000256" key="9">
    <source>
        <dbReference type="HAMAP-Rule" id="MF_01471"/>
    </source>
</evidence>
<dbReference type="InterPro" id="IPR021127">
    <property type="entry name" value="CRISPR_associated_Cas2"/>
</dbReference>
<dbReference type="PANTHER" id="PTHR34405">
    <property type="entry name" value="CRISPR-ASSOCIATED ENDORIBONUCLEASE CAS2"/>
    <property type="match status" value="1"/>
</dbReference>
<evidence type="ECO:0000256" key="7">
    <source>
        <dbReference type="ARBA" id="ARBA00022842"/>
    </source>
</evidence>
<comment type="function">
    <text evidence="9">CRISPR (clustered regularly interspaced short palindromic repeat), is an adaptive immune system that provides protection against mobile genetic elements (viruses, transposable elements and conjugative plasmids). CRISPR clusters contain sequences complementary to antecedent mobile elements and target invading nucleic acids. CRISPR clusters are transcribed and processed into CRISPR RNA (crRNA). Functions as a ssRNA-specific endoribonuclease. Involved in the integration of spacer DNA into the CRISPR cassette.</text>
</comment>
<comment type="cofactor">
    <cofactor evidence="1 9">
        <name>Mg(2+)</name>
        <dbReference type="ChEBI" id="CHEBI:18420"/>
    </cofactor>
</comment>
<name>A0A376C0P5_9FLAO</name>
<dbReference type="GO" id="GO:0046872">
    <property type="term" value="F:metal ion binding"/>
    <property type="evidence" value="ECO:0007669"/>
    <property type="project" value="UniProtKB-UniRule"/>
</dbReference>
<dbReference type="GO" id="GO:0051607">
    <property type="term" value="P:defense response to virus"/>
    <property type="evidence" value="ECO:0007669"/>
    <property type="project" value="UniProtKB-UniRule"/>
</dbReference>
<dbReference type="Gene3D" id="3.30.70.240">
    <property type="match status" value="1"/>
</dbReference>
<keyword evidence="6 9" id="KW-0378">Hydrolase</keyword>
<comment type="similarity">
    <text evidence="2 9">Belongs to the CRISPR-associated endoribonuclease Cas2 protein family.</text>
</comment>